<dbReference type="AlphaFoldDB" id="A0A0S7BGI6"/>
<evidence type="ECO:0000313" key="6">
    <source>
        <dbReference type="EMBL" id="GAP13651.1"/>
    </source>
</evidence>
<gene>
    <name evidence="6" type="ORF">LARV_01406</name>
</gene>
<dbReference type="RefSeq" id="WP_075072974.1">
    <property type="nucleotide sequence ID" value="NZ_DF967972.1"/>
</dbReference>
<evidence type="ECO:0000313" key="7">
    <source>
        <dbReference type="Proteomes" id="UP000055060"/>
    </source>
</evidence>
<dbReference type="EMBL" id="DF967972">
    <property type="protein sequence ID" value="GAP13651.1"/>
    <property type="molecule type" value="Genomic_DNA"/>
</dbReference>
<dbReference type="InterPro" id="IPR017900">
    <property type="entry name" value="4Fe4S_Fe_S_CS"/>
</dbReference>
<dbReference type="Proteomes" id="UP000055060">
    <property type="component" value="Unassembled WGS sequence"/>
</dbReference>
<evidence type="ECO:0000256" key="2">
    <source>
        <dbReference type="ARBA" id="ARBA00022723"/>
    </source>
</evidence>
<protein>
    <submittedName>
        <fullName evidence="6">Formate hydrogenlyase subunit 6/NADH:ubiquinone oxidoreductase 23 kD subunit</fullName>
    </submittedName>
</protein>
<dbReference type="GO" id="GO:0016829">
    <property type="term" value="F:lyase activity"/>
    <property type="evidence" value="ECO:0007669"/>
    <property type="project" value="UniProtKB-KW"/>
</dbReference>
<dbReference type="PROSITE" id="PS51379">
    <property type="entry name" value="4FE4S_FER_2"/>
    <property type="match status" value="2"/>
</dbReference>
<reference evidence="6" key="1">
    <citation type="submission" date="2015-07" db="EMBL/GenBank/DDBJ databases">
        <title>Draft Genome Sequences of Anaerolinea thermolimosa IMO-1, Bellilinea caldifistulae GOMI-1, Leptolinea tardivitalis YMTK-2, Levilinea saccharolytica KIBI-1,Longilinea arvoryzae KOME-1, Previously Described as Members of the Anaerolineaceae (Chloroflexi).</title>
        <authorList>
            <person name="Sekiguchi Y."/>
            <person name="Ohashi A."/>
            <person name="Matsuura N."/>
            <person name="Tourlousse M.D."/>
        </authorList>
    </citation>
    <scope>NUCLEOTIDE SEQUENCE [LARGE SCALE GENOMIC DNA]</scope>
    <source>
        <strain evidence="6">KOME-1</strain>
    </source>
</reference>
<feature type="domain" description="4Fe-4S ferredoxin-type" evidence="5">
    <location>
        <begin position="32"/>
        <end position="61"/>
    </location>
</feature>
<keyword evidence="6" id="KW-0456">Lyase</keyword>
<keyword evidence="1" id="KW-0004">4Fe-4S</keyword>
<dbReference type="PANTHER" id="PTHR10849">
    <property type="entry name" value="NADH DEHYDROGENASE UBIQUINONE IRON-SULFUR PROTEIN 8, MITOCHONDRIAL"/>
    <property type="match status" value="1"/>
</dbReference>
<dbReference type="Pfam" id="PF12838">
    <property type="entry name" value="Fer4_7"/>
    <property type="match status" value="1"/>
</dbReference>
<keyword evidence="7" id="KW-1185">Reference proteome</keyword>
<evidence type="ECO:0000259" key="5">
    <source>
        <dbReference type="PROSITE" id="PS51379"/>
    </source>
</evidence>
<dbReference type="GO" id="GO:0016020">
    <property type="term" value="C:membrane"/>
    <property type="evidence" value="ECO:0007669"/>
    <property type="project" value="InterPro"/>
</dbReference>
<dbReference type="InterPro" id="IPR017896">
    <property type="entry name" value="4Fe4S_Fe-S-bd"/>
</dbReference>
<evidence type="ECO:0000256" key="4">
    <source>
        <dbReference type="ARBA" id="ARBA00023014"/>
    </source>
</evidence>
<accession>A0A0S7BGI6</accession>
<keyword evidence="6" id="KW-0830">Ubiquinone</keyword>
<name>A0A0S7BGI6_9CHLR</name>
<keyword evidence="4" id="KW-0411">Iron-sulfur</keyword>
<sequence>MKILDVLSQNLSHGSRTRQPNDVVPYPEDFRGKLSHALELCTACGTCVYTCSPGAIKIDDADENVVHWIYMEDRCTFCGFCVQYCPTHALSFEKEAPAPITERSQHYISHDIVLPACKVCGRPVRVIPELTLKQLYGSPLPEEIVEAQGLCENCRQKLISKRFLKTIVFTGDPHGK</sequence>
<dbReference type="GO" id="GO:0016651">
    <property type="term" value="F:oxidoreductase activity, acting on NAD(P)H"/>
    <property type="evidence" value="ECO:0007669"/>
    <property type="project" value="InterPro"/>
</dbReference>
<dbReference type="InterPro" id="IPR010226">
    <property type="entry name" value="NADH_quinone_OxRdtase_chainI"/>
</dbReference>
<keyword evidence="3" id="KW-0408">Iron</keyword>
<dbReference type="GO" id="GO:0046872">
    <property type="term" value="F:metal ion binding"/>
    <property type="evidence" value="ECO:0007669"/>
    <property type="project" value="UniProtKB-KW"/>
</dbReference>
<dbReference type="Gene3D" id="3.30.70.3270">
    <property type="match status" value="1"/>
</dbReference>
<evidence type="ECO:0000256" key="1">
    <source>
        <dbReference type="ARBA" id="ARBA00022485"/>
    </source>
</evidence>
<organism evidence="6">
    <name type="scientific">Longilinea arvoryzae</name>
    <dbReference type="NCBI Taxonomy" id="360412"/>
    <lineage>
        <taxon>Bacteria</taxon>
        <taxon>Bacillati</taxon>
        <taxon>Chloroflexota</taxon>
        <taxon>Anaerolineae</taxon>
        <taxon>Anaerolineales</taxon>
        <taxon>Anaerolineaceae</taxon>
        <taxon>Longilinea</taxon>
    </lineage>
</organism>
<dbReference type="PROSITE" id="PS00198">
    <property type="entry name" value="4FE4S_FER_1"/>
    <property type="match status" value="1"/>
</dbReference>
<dbReference type="SUPFAM" id="SSF54862">
    <property type="entry name" value="4Fe-4S ferredoxins"/>
    <property type="match status" value="1"/>
</dbReference>
<proteinExistence type="predicted"/>
<keyword evidence="2" id="KW-0479">Metal-binding</keyword>
<evidence type="ECO:0000256" key="3">
    <source>
        <dbReference type="ARBA" id="ARBA00023004"/>
    </source>
</evidence>
<dbReference type="GO" id="GO:0051539">
    <property type="term" value="F:4 iron, 4 sulfur cluster binding"/>
    <property type="evidence" value="ECO:0007669"/>
    <property type="project" value="UniProtKB-KW"/>
</dbReference>
<dbReference type="STRING" id="360412.LARV_01406"/>
<feature type="domain" description="4Fe-4S ferredoxin-type" evidence="5">
    <location>
        <begin position="66"/>
        <end position="95"/>
    </location>
</feature>